<keyword evidence="5 7" id="KW-0269">Exonuclease</keyword>
<feature type="domain" description="Calcineurin-like phosphoesterase" evidence="6">
    <location>
        <begin position="6"/>
        <end position="168"/>
    </location>
</feature>
<dbReference type="Gene3D" id="3.60.21.10">
    <property type="match status" value="1"/>
</dbReference>
<dbReference type="GO" id="GO:0004527">
    <property type="term" value="F:exonuclease activity"/>
    <property type="evidence" value="ECO:0007669"/>
    <property type="project" value="UniProtKB-KW"/>
</dbReference>
<dbReference type="Proteomes" id="UP001157126">
    <property type="component" value="Unassembled WGS sequence"/>
</dbReference>
<dbReference type="InterPro" id="IPR004843">
    <property type="entry name" value="Calcineurin-like_PHP"/>
</dbReference>
<comment type="similarity">
    <text evidence="1">Belongs to the SbcD family.</text>
</comment>
<evidence type="ECO:0000313" key="7">
    <source>
        <dbReference type="EMBL" id="GMA40869.1"/>
    </source>
</evidence>
<evidence type="ECO:0000313" key="8">
    <source>
        <dbReference type="Proteomes" id="UP001157126"/>
    </source>
</evidence>
<dbReference type="InterPro" id="IPR050535">
    <property type="entry name" value="DNA_Repair-Maintenance_Comp"/>
</dbReference>
<evidence type="ECO:0000256" key="2">
    <source>
        <dbReference type="ARBA" id="ARBA00013365"/>
    </source>
</evidence>
<accession>A0ABQ6ISF8</accession>
<dbReference type="InterPro" id="IPR029052">
    <property type="entry name" value="Metallo-depent_PP-like"/>
</dbReference>
<dbReference type="PANTHER" id="PTHR30337">
    <property type="entry name" value="COMPONENT OF ATP-DEPENDENT DSDNA EXONUCLEASE"/>
    <property type="match status" value="1"/>
</dbReference>
<evidence type="ECO:0000256" key="3">
    <source>
        <dbReference type="ARBA" id="ARBA00022722"/>
    </source>
</evidence>
<dbReference type="SUPFAM" id="SSF56300">
    <property type="entry name" value="Metallo-dependent phosphatases"/>
    <property type="match status" value="1"/>
</dbReference>
<dbReference type="PANTHER" id="PTHR30337:SF0">
    <property type="entry name" value="NUCLEASE SBCCD SUBUNIT D"/>
    <property type="match status" value="1"/>
</dbReference>
<organism evidence="7 8">
    <name type="scientific">Mobilicoccus caccae</name>
    <dbReference type="NCBI Taxonomy" id="1859295"/>
    <lineage>
        <taxon>Bacteria</taxon>
        <taxon>Bacillati</taxon>
        <taxon>Actinomycetota</taxon>
        <taxon>Actinomycetes</taxon>
        <taxon>Micrococcales</taxon>
        <taxon>Dermatophilaceae</taxon>
        <taxon>Mobilicoccus</taxon>
    </lineage>
</organism>
<evidence type="ECO:0000256" key="4">
    <source>
        <dbReference type="ARBA" id="ARBA00022801"/>
    </source>
</evidence>
<reference evidence="8" key="1">
    <citation type="journal article" date="2019" name="Int. J. Syst. Evol. Microbiol.">
        <title>The Global Catalogue of Microorganisms (GCM) 10K type strain sequencing project: providing services to taxonomists for standard genome sequencing and annotation.</title>
        <authorList>
            <consortium name="The Broad Institute Genomics Platform"/>
            <consortium name="The Broad Institute Genome Sequencing Center for Infectious Disease"/>
            <person name="Wu L."/>
            <person name="Ma J."/>
        </authorList>
    </citation>
    <scope>NUCLEOTIDE SEQUENCE [LARGE SCALE GENOMIC DNA]</scope>
    <source>
        <strain evidence="8">NBRC 113072</strain>
    </source>
</reference>
<keyword evidence="8" id="KW-1185">Reference proteome</keyword>
<keyword evidence="4" id="KW-0378">Hydrolase</keyword>
<dbReference type="InterPro" id="IPR014577">
    <property type="entry name" value="UCP033093_metalloPase"/>
</dbReference>
<evidence type="ECO:0000256" key="1">
    <source>
        <dbReference type="ARBA" id="ARBA00010555"/>
    </source>
</evidence>
<dbReference type="CDD" id="cd00840">
    <property type="entry name" value="MPP_Mre11_N"/>
    <property type="match status" value="1"/>
</dbReference>
<comment type="caution">
    <text evidence="7">The sequence shown here is derived from an EMBL/GenBank/DDBJ whole genome shotgun (WGS) entry which is preliminary data.</text>
</comment>
<dbReference type="EMBL" id="BSUO01000001">
    <property type="protein sequence ID" value="GMA40869.1"/>
    <property type="molecule type" value="Genomic_DNA"/>
</dbReference>
<sequence>MTGMVRFLQTSDWQLGMTRHFLEGEAQARYTAARIDAIRAIGEVAGRERCDFVLVSGDVFDSNLVSARTVARSLEAMGGIPCPVYLLPGNHDPLDAASVYTSSIFRRDCPPNVVVLDAAGVHQVAAGVEILAAPWFAKPALSDLAADAVRAADPPGEGVTRILLAHGPVDVLSPDERSPALIRLADLEAAVDEGCLHHVALGDRHSRLSVGRTGRVHFSGTPEVTAFREEIPGDVLVVDVDRHGHEVHPHRVGTWTFTTMRRHVDTAEDLDDLDAEFSAIDPKDRTVVRTALIGTLTLADKARLDDLLERWEQSLAARLTWEGHDDVAVVVDRDELADLGVGGFVAHSVEDLAGQADDENGDPHARDALALLYRLAVR</sequence>
<proteinExistence type="inferred from homology"/>
<protein>
    <recommendedName>
        <fullName evidence="2">Nuclease SbcCD subunit D</fullName>
    </recommendedName>
</protein>
<evidence type="ECO:0000259" key="6">
    <source>
        <dbReference type="Pfam" id="PF00149"/>
    </source>
</evidence>
<dbReference type="PIRSF" id="PIRSF033093">
    <property type="entry name" value="UCP_ML1119"/>
    <property type="match status" value="1"/>
</dbReference>
<keyword evidence="3" id="KW-0540">Nuclease</keyword>
<dbReference type="Pfam" id="PF00149">
    <property type="entry name" value="Metallophos"/>
    <property type="match status" value="1"/>
</dbReference>
<dbReference type="InterPro" id="IPR041796">
    <property type="entry name" value="Mre11_N"/>
</dbReference>
<name>A0ABQ6ISF8_9MICO</name>
<gene>
    <name evidence="7" type="ORF">GCM10025883_29140</name>
</gene>
<evidence type="ECO:0000256" key="5">
    <source>
        <dbReference type="ARBA" id="ARBA00022839"/>
    </source>
</evidence>